<dbReference type="Proteomes" id="UP000076722">
    <property type="component" value="Unassembled WGS sequence"/>
</dbReference>
<dbReference type="EMBL" id="KV419407">
    <property type="protein sequence ID" value="KZS93445.1"/>
    <property type="molecule type" value="Genomic_DNA"/>
</dbReference>
<keyword evidence="2" id="KW-1185">Reference proteome</keyword>
<protein>
    <submittedName>
        <fullName evidence="1">Uncharacterized protein</fullName>
    </submittedName>
</protein>
<dbReference type="AlphaFoldDB" id="A0A164UQ65"/>
<reference evidence="1 2" key="1">
    <citation type="journal article" date="2016" name="Mol. Biol. Evol.">
        <title>Comparative Genomics of Early-Diverging Mushroom-Forming Fungi Provides Insights into the Origins of Lignocellulose Decay Capabilities.</title>
        <authorList>
            <person name="Nagy L.G."/>
            <person name="Riley R."/>
            <person name="Tritt A."/>
            <person name="Adam C."/>
            <person name="Daum C."/>
            <person name="Floudas D."/>
            <person name="Sun H."/>
            <person name="Yadav J.S."/>
            <person name="Pangilinan J."/>
            <person name="Larsson K.H."/>
            <person name="Matsuura K."/>
            <person name="Barry K."/>
            <person name="Labutti K."/>
            <person name="Kuo R."/>
            <person name="Ohm R.A."/>
            <person name="Bhattacharya S.S."/>
            <person name="Shirouzu T."/>
            <person name="Yoshinaga Y."/>
            <person name="Martin F.M."/>
            <person name="Grigoriev I.V."/>
            <person name="Hibbett D.S."/>
        </authorList>
    </citation>
    <scope>NUCLEOTIDE SEQUENCE [LARGE SCALE GENOMIC DNA]</scope>
    <source>
        <strain evidence="1 2">HHB9708</strain>
    </source>
</reference>
<organism evidence="1 2">
    <name type="scientific">Sistotremastrum niveocremeum HHB9708</name>
    <dbReference type="NCBI Taxonomy" id="1314777"/>
    <lineage>
        <taxon>Eukaryota</taxon>
        <taxon>Fungi</taxon>
        <taxon>Dikarya</taxon>
        <taxon>Basidiomycota</taxon>
        <taxon>Agaricomycotina</taxon>
        <taxon>Agaricomycetes</taxon>
        <taxon>Sistotremastrales</taxon>
        <taxon>Sistotremastraceae</taxon>
        <taxon>Sertulicium</taxon>
        <taxon>Sertulicium niveocremeum</taxon>
    </lineage>
</organism>
<name>A0A164UQ65_9AGAM</name>
<evidence type="ECO:0000313" key="1">
    <source>
        <dbReference type="EMBL" id="KZS93445.1"/>
    </source>
</evidence>
<sequence length="234" mass="26136">MMKTNHAALKPYSYASSTFYSTSTLLECPSSSGHESSQASFSIPGPVSTDAMPVDAQYPEKRRRPIIALPALSYSPVLSEPLRSPIVSRINSFARPDPTVDLKNTEKYSLHNQTPQVLTIASSPSYTPSVNYYFLPRPQLSSFAKRFHSLRGSLKKGLRRGKISSPIDFSVTEDSPSPRVIPCVQEIGELDKEGISIDEYERRGSWIKDWERVHGETFECSDLDCRIHVHEGNA</sequence>
<accession>A0A164UQ65</accession>
<gene>
    <name evidence="1" type="ORF">SISNIDRAFT_454639</name>
</gene>
<proteinExistence type="predicted"/>
<evidence type="ECO:0000313" key="2">
    <source>
        <dbReference type="Proteomes" id="UP000076722"/>
    </source>
</evidence>